<evidence type="ECO:0000313" key="1">
    <source>
        <dbReference type="EMBL" id="KAF7279326.1"/>
    </source>
</evidence>
<keyword evidence="2" id="KW-1185">Reference proteome</keyword>
<organism evidence="1 2">
    <name type="scientific">Rhynchophorus ferrugineus</name>
    <name type="common">Red palm weevil</name>
    <name type="synonym">Curculio ferrugineus</name>
    <dbReference type="NCBI Taxonomy" id="354439"/>
    <lineage>
        <taxon>Eukaryota</taxon>
        <taxon>Metazoa</taxon>
        <taxon>Ecdysozoa</taxon>
        <taxon>Arthropoda</taxon>
        <taxon>Hexapoda</taxon>
        <taxon>Insecta</taxon>
        <taxon>Pterygota</taxon>
        <taxon>Neoptera</taxon>
        <taxon>Endopterygota</taxon>
        <taxon>Coleoptera</taxon>
        <taxon>Polyphaga</taxon>
        <taxon>Cucujiformia</taxon>
        <taxon>Curculionidae</taxon>
        <taxon>Dryophthorinae</taxon>
        <taxon>Rhynchophorus</taxon>
    </lineage>
</organism>
<name>A0A834MC77_RHYFE</name>
<proteinExistence type="predicted"/>
<protein>
    <submittedName>
        <fullName evidence="1">Uncharacterized protein</fullName>
    </submittedName>
</protein>
<sequence>MEIDWLTFLKGPVKLKIPPKVSVEEKIDLGGLIRPWNGRVLDFKMRDARSKTQKTKRIEEDGLGFLRVDLQPPEF</sequence>
<dbReference type="AlphaFoldDB" id="A0A834MC77"/>
<dbReference type="EMBL" id="JAACXV010000369">
    <property type="protein sequence ID" value="KAF7279326.1"/>
    <property type="molecule type" value="Genomic_DNA"/>
</dbReference>
<evidence type="ECO:0000313" key="2">
    <source>
        <dbReference type="Proteomes" id="UP000625711"/>
    </source>
</evidence>
<comment type="caution">
    <text evidence="1">The sequence shown here is derived from an EMBL/GenBank/DDBJ whole genome shotgun (WGS) entry which is preliminary data.</text>
</comment>
<reference evidence="1" key="1">
    <citation type="submission" date="2020-08" db="EMBL/GenBank/DDBJ databases">
        <title>Genome sequencing and assembly of the red palm weevil Rhynchophorus ferrugineus.</title>
        <authorList>
            <person name="Dias G.B."/>
            <person name="Bergman C.M."/>
            <person name="Manee M."/>
        </authorList>
    </citation>
    <scope>NUCLEOTIDE SEQUENCE</scope>
    <source>
        <strain evidence="1">AA-2017</strain>
        <tissue evidence="1">Whole larva</tissue>
    </source>
</reference>
<gene>
    <name evidence="1" type="ORF">GWI33_007417</name>
</gene>
<accession>A0A834MC77</accession>
<dbReference type="Proteomes" id="UP000625711">
    <property type="component" value="Unassembled WGS sequence"/>
</dbReference>